<feature type="compositionally biased region" description="Basic and acidic residues" evidence="1">
    <location>
        <begin position="9"/>
        <end position="20"/>
    </location>
</feature>
<protein>
    <submittedName>
        <fullName evidence="2">Uncharacterized protein</fullName>
    </submittedName>
</protein>
<dbReference type="AlphaFoldDB" id="A0A9P0MIU1"/>
<dbReference type="Proteomes" id="UP001152798">
    <property type="component" value="Chromosome 4"/>
</dbReference>
<organism evidence="2 3">
    <name type="scientific">Nezara viridula</name>
    <name type="common">Southern green stink bug</name>
    <name type="synonym">Cimex viridulus</name>
    <dbReference type="NCBI Taxonomy" id="85310"/>
    <lineage>
        <taxon>Eukaryota</taxon>
        <taxon>Metazoa</taxon>
        <taxon>Ecdysozoa</taxon>
        <taxon>Arthropoda</taxon>
        <taxon>Hexapoda</taxon>
        <taxon>Insecta</taxon>
        <taxon>Pterygota</taxon>
        <taxon>Neoptera</taxon>
        <taxon>Paraneoptera</taxon>
        <taxon>Hemiptera</taxon>
        <taxon>Heteroptera</taxon>
        <taxon>Panheteroptera</taxon>
        <taxon>Pentatomomorpha</taxon>
        <taxon>Pentatomoidea</taxon>
        <taxon>Pentatomidae</taxon>
        <taxon>Pentatominae</taxon>
        <taxon>Nezara</taxon>
    </lineage>
</organism>
<evidence type="ECO:0000313" key="3">
    <source>
        <dbReference type="Proteomes" id="UP001152798"/>
    </source>
</evidence>
<evidence type="ECO:0000256" key="1">
    <source>
        <dbReference type="SAM" id="MobiDB-lite"/>
    </source>
</evidence>
<feature type="region of interest" description="Disordered" evidence="1">
    <location>
        <begin position="1"/>
        <end position="20"/>
    </location>
</feature>
<keyword evidence="3" id="KW-1185">Reference proteome</keyword>
<gene>
    <name evidence="2" type="ORF">NEZAVI_LOCUS8476</name>
</gene>
<dbReference type="EMBL" id="OV725080">
    <property type="protein sequence ID" value="CAH1398918.1"/>
    <property type="molecule type" value="Genomic_DNA"/>
</dbReference>
<reference evidence="2" key="1">
    <citation type="submission" date="2022-01" db="EMBL/GenBank/DDBJ databases">
        <authorList>
            <person name="King R."/>
        </authorList>
    </citation>
    <scope>NUCLEOTIDE SEQUENCE</scope>
</reference>
<sequence>MGLHTKRYAGNDKKSEHDIRRGPWTTEVSPLINLGRDAVKLHNKPLNGSKAWSDNARNFLLFFHPRHPHPSWTPIILSRDVLTRRSAHIINDRQSSLKRAVAVNPRVTDIGGFYDDGGRKGGPSDLP</sequence>
<name>A0A9P0MIU1_NEZVI</name>
<proteinExistence type="predicted"/>
<accession>A0A9P0MIU1</accession>
<evidence type="ECO:0000313" key="2">
    <source>
        <dbReference type="EMBL" id="CAH1398918.1"/>
    </source>
</evidence>